<evidence type="ECO:0000256" key="7">
    <source>
        <dbReference type="RuleBase" id="RU363032"/>
    </source>
</evidence>
<comment type="subcellular location">
    <subcellularLocation>
        <location evidence="1 7">Cell membrane</location>
        <topology evidence="1 7">Multi-pass membrane protein</topology>
    </subcellularLocation>
</comment>
<dbReference type="PANTHER" id="PTHR43744">
    <property type="entry name" value="ABC TRANSPORTER PERMEASE PROTEIN MG189-RELATED-RELATED"/>
    <property type="match status" value="1"/>
</dbReference>
<evidence type="ECO:0000256" key="6">
    <source>
        <dbReference type="ARBA" id="ARBA00023136"/>
    </source>
</evidence>
<dbReference type="InterPro" id="IPR035906">
    <property type="entry name" value="MetI-like_sf"/>
</dbReference>
<evidence type="ECO:0000259" key="8">
    <source>
        <dbReference type="PROSITE" id="PS50928"/>
    </source>
</evidence>
<dbReference type="AlphaFoldDB" id="A0A173SJN2"/>
<organism evidence="9 12">
    <name type="scientific">Roseburia intestinalis</name>
    <dbReference type="NCBI Taxonomy" id="166486"/>
    <lineage>
        <taxon>Bacteria</taxon>
        <taxon>Bacillati</taxon>
        <taxon>Bacillota</taxon>
        <taxon>Clostridia</taxon>
        <taxon>Lachnospirales</taxon>
        <taxon>Lachnospiraceae</taxon>
        <taxon>Roseburia</taxon>
    </lineage>
</organism>
<dbReference type="EMBL" id="QSFP01000005">
    <property type="protein sequence ID" value="RHA68380.1"/>
    <property type="molecule type" value="Genomic_DNA"/>
</dbReference>
<gene>
    <name evidence="9" type="primary">ycjP_5</name>
    <name evidence="11" type="ORF">DW927_06575</name>
    <name evidence="9" type="ORF">ERS852572_01038</name>
    <name evidence="10" type="ORF">GCK47_03200</name>
</gene>
<dbReference type="STRING" id="166486.ERS852572_01038"/>
<evidence type="ECO:0000313" key="14">
    <source>
        <dbReference type="Proteomes" id="UP000479531"/>
    </source>
</evidence>
<dbReference type="Proteomes" id="UP000479531">
    <property type="component" value="Unassembled WGS sequence"/>
</dbReference>
<feature type="transmembrane region" description="Helical" evidence="7">
    <location>
        <begin position="209"/>
        <end position="230"/>
    </location>
</feature>
<evidence type="ECO:0000313" key="13">
    <source>
        <dbReference type="Proteomes" id="UP000284465"/>
    </source>
</evidence>
<dbReference type="PROSITE" id="PS50928">
    <property type="entry name" value="ABC_TM1"/>
    <property type="match status" value="1"/>
</dbReference>
<feature type="transmembrane region" description="Helical" evidence="7">
    <location>
        <begin position="132"/>
        <end position="151"/>
    </location>
</feature>
<evidence type="ECO:0000313" key="12">
    <source>
        <dbReference type="Proteomes" id="UP000095350"/>
    </source>
</evidence>
<evidence type="ECO:0000256" key="2">
    <source>
        <dbReference type="ARBA" id="ARBA00022448"/>
    </source>
</evidence>
<dbReference type="OrthoDB" id="157184at2"/>
<protein>
    <submittedName>
        <fullName evidence="10">ABC transporter permease subunit</fullName>
    </submittedName>
    <submittedName>
        <fullName evidence="11">Carbohydrate ABC transporter permease</fullName>
    </submittedName>
    <submittedName>
        <fullName evidence="9">Inner membrane ABC transporter permease protein ycjP</fullName>
    </submittedName>
</protein>
<dbReference type="PaxDb" id="166486-ERS852572_01038"/>
<keyword evidence="6 7" id="KW-0472">Membrane</keyword>
<keyword evidence="2 7" id="KW-0813">Transport</keyword>
<dbReference type="Proteomes" id="UP000095350">
    <property type="component" value="Unassembled WGS sequence"/>
</dbReference>
<reference evidence="11 13" key="2">
    <citation type="submission" date="2018-08" db="EMBL/GenBank/DDBJ databases">
        <title>A genome reference for cultivated species of the human gut microbiota.</title>
        <authorList>
            <person name="Zou Y."/>
            <person name="Xue W."/>
            <person name="Luo G."/>
        </authorList>
    </citation>
    <scope>NUCLEOTIDE SEQUENCE [LARGE SCALE GENOMIC DNA]</scope>
    <source>
        <strain evidence="11 13">AM43-11</strain>
    </source>
</reference>
<evidence type="ECO:0000313" key="10">
    <source>
        <dbReference type="EMBL" id="MVQ44743.1"/>
    </source>
</evidence>
<dbReference type="EMBL" id="WGGT01000002">
    <property type="protein sequence ID" value="MVQ44743.1"/>
    <property type="molecule type" value="Genomic_DNA"/>
</dbReference>
<reference evidence="9 12" key="1">
    <citation type="submission" date="2015-09" db="EMBL/GenBank/DDBJ databases">
        <authorList>
            <consortium name="Pathogen Informatics"/>
        </authorList>
    </citation>
    <scope>NUCLEOTIDE SEQUENCE [LARGE SCALE GENOMIC DNA]</scope>
    <source>
        <strain evidence="9 12">2789STDY5834960</strain>
    </source>
</reference>
<dbReference type="GO" id="GO:0005886">
    <property type="term" value="C:plasma membrane"/>
    <property type="evidence" value="ECO:0007669"/>
    <property type="project" value="UniProtKB-SubCell"/>
</dbReference>
<evidence type="ECO:0000313" key="11">
    <source>
        <dbReference type="EMBL" id="RHA68380.1"/>
    </source>
</evidence>
<dbReference type="EMBL" id="CYXZ01000007">
    <property type="protein sequence ID" value="CUM90864.1"/>
    <property type="molecule type" value="Genomic_DNA"/>
</dbReference>
<evidence type="ECO:0000256" key="4">
    <source>
        <dbReference type="ARBA" id="ARBA00022692"/>
    </source>
</evidence>
<keyword evidence="4 7" id="KW-0812">Transmembrane</keyword>
<dbReference type="InterPro" id="IPR000515">
    <property type="entry name" value="MetI-like"/>
</dbReference>
<evidence type="ECO:0000313" key="9">
    <source>
        <dbReference type="EMBL" id="CUM90864.1"/>
    </source>
</evidence>
<dbReference type="SUPFAM" id="SSF161098">
    <property type="entry name" value="MetI-like"/>
    <property type="match status" value="1"/>
</dbReference>
<dbReference type="CDD" id="cd06261">
    <property type="entry name" value="TM_PBP2"/>
    <property type="match status" value="1"/>
</dbReference>
<keyword evidence="3" id="KW-1003">Cell membrane</keyword>
<feature type="transmembrane region" description="Helical" evidence="7">
    <location>
        <begin position="286"/>
        <end position="306"/>
    </location>
</feature>
<feature type="domain" description="ABC transmembrane type-1" evidence="8">
    <location>
        <begin position="97"/>
        <end position="306"/>
    </location>
</feature>
<evidence type="ECO:0000256" key="3">
    <source>
        <dbReference type="ARBA" id="ARBA00022475"/>
    </source>
</evidence>
<proteinExistence type="inferred from homology"/>
<dbReference type="Gene3D" id="1.10.3720.10">
    <property type="entry name" value="MetI-like"/>
    <property type="match status" value="1"/>
</dbReference>
<dbReference type="PANTHER" id="PTHR43744:SF9">
    <property type="entry name" value="POLYGALACTURONAN_RHAMNOGALACTURONAN TRANSPORT SYSTEM PERMEASE PROTEIN YTCP"/>
    <property type="match status" value="1"/>
</dbReference>
<evidence type="ECO:0000256" key="5">
    <source>
        <dbReference type="ARBA" id="ARBA00022989"/>
    </source>
</evidence>
<comment type="similarity">
    <text evidence="7">Belongs to the binding-protein-dependent transport system permease family.</text>
</comment>
<feature type="transmembrane region" description="Helical" evidence="7">
    <location>
        <begin position="97"/>
        <end position="120"/>
    </location>
</feature>
<dbReference type="Proteomes" id="UP000284465">
    <property type="component" value="Unassembled WGS sequence"/>
</dbReference>
<dbReference type="Pfam" id="PF00528">
    <property type="entry name" value="BPD_transp_1"/>
    <property type="match status" value="1"/>
</dbReference>
<feature type="transmembrane region" description="Helical" evidence="7">
    <location>
        <begin position="32"/>
        <end position="57"/>
    </location>
</feature>
<keyword evidence="5 7" id="KW-1133">Transmembrane helix</keyword>
<evidence type="ECO:0000256" key="1">
    <source>
        <dbReference type="ARBA" id="ARBA00004651"/>
    </source>
</evidence>
<name>A0A173SJN2_9FIRM</name>
<dbReference type="GO" id="GO:0055085">
    <property type="term" value="P:transmembrane transport"/>
    <property type="evidence" value="ECO:0007669"/>
    <property type="project" value="InterPro"/>
</dbReference>
<dbReference type="RefSeq" id="WP_015520644.1">
    <property type="nucleotide sequence ID" value="NZ_CABIYH010000007.1"/>
</dbReference>
<accession>A0A173SJN2</accession>
<feature type="transmembrane region" description="Helical" evidence="7">
    <location>
        <begin position="163"/>
        <end position="184"/>
    </location>
</feature>
<reference evidence="10 14" key="3">
    <citation type="submission" date="2019-10" db="EMBL/GenBank/DDBJ databases">
        <title>Roseburia spp. ameliorate alcoholic fatty liver via restoration of gut barrier function.</title>
        <authorList>
            <person name="Seo B."/>
            <person name="Ko G."/>
        </authorList>
    </citation>
    <scope>NUCLEOTIDE SEQUENCE [LARGE SCALE GENOMIC DNA]</scope>
    <source>
        <strain evidence="10 14">SNUG30017</strain>
    </source>
</reference>
<sequence>MAKTAQEKADLKAEKLYEKTHKRKYRLKPGDIVFNILNYLFFTLFTIACIFPFYYLFINTISDNDLVIKGLINFIPRGIHFDNYTALLNVSDLSSALIVSLSRTVLGTALMVAASGFIGYLVTKDEMWGRKFWYRFLVITMYFNAGLIPWFLNMQMLGLTNTFWAYIIPGIVAPYNIILVKTYIESIPAELEESAQIDGASFFTVFRKIIWPLSKPILATIAIFGAVGHWNSFTDSLILMTSAPKLYTLQHRLYIYLNQASNLSALMESGGAVSEAVLKSAMSGKVIKYTISMVTVIPILVVYPFMQRYFEKGIMLGAVKG</sequence>